<evidence type="ECO:0000313" key="2">
    <source>
        <dbReference type="EMBL" id="SHK50251.1"/>
    </source>
</evidence>
<dbReference type="Pfam" id="PF05144">
    <property type="entry name" value="Phage_CRI"/>
    <property type="match status" value="1"/>
</dbReference>
<dbReference type="OrthoDB" id="2082752at2"/>
<dbReference type="GO" id="GO:0006260">
    <property type="term" value="P:DNA replication"/>
    <property type="evidence" value="ECO:0007669"/>
    <property type="project" value="InterPro"/>
</dbReference>
<feature type="domain" description="Replication-associated protein G2P N-terminal" evidence="1">
    <location>
        <begin position="47"/>
        <end position="179"/>
    </location>
</feature>
<dbReference type="STRING" id="1123349.SAMN02744037_02471"/>
<dbReference type="EMBL" id="FRAE01000081">
    <property type="protein sequence ID" value="SHK50251.1"/>
    <property type="molecule type" value="Genomic_DNA"/>
</dbReference>
<organism evidence="2 3">
    <name type="scientific">Tepidibacter formicigenes DSM 15518</name>
    <dbReference type="NCBI Taxonomy" id="1123349"/>
    <lineage>
        <taxon>Bacteria</taxon>
        <taxon>Bacillati</taxon>
        <taxon>Bacillota</taxon>
        <taxon>Clostridia</taxon>
        <taxon>Peptostreptococcales</taxon>
        <taxon>Peptostreptococcaceae</taxon>
        <taxon>Tepidibacter</taxon>
    </lineage>
</organism>
<evidence type="ECO:0000313" key="3">
    <source>
        <dbReference type="Proteomes" id="UP000242497"/>
    </source>
</evidence>
<name>A0A1M6SZW7_9FIRM</name>
<protein>
    <recommendedName>
        <fullName evidence="1">Replication-associated protein G2P N-terminal domain-containing protein</fullName>
    </recommendedName>
</protein>
<dbReference type="RefSeq" id="WP_072890470.1">
    <property type="nucleotide sequence ID" value="NZ_FRAE01000081.1"/>
</dbReference>
<evidence type="ECO:0000259" key="1">
    <source>
        <dbReference type="Pfam" id="PF05144"/>
    </source>
</evidence>
<sequence length="300" mass="36047">MIDTIMLTATVVADDINIIKTLFRPIVDNNNLYYIYQQDNINYTYIDKFNLLKIVINPSKLLGKDIVTDADYNAFVEIYKKHFYSIFNYTNYMEKLSRVDYKLDFVTEYKDLYLKLIKKSYSSYRHLKQNNVYETSLYYNSKSYILNIYDKEQEQEDKADINIIIDDRYENMLRFEAQLKRPRIYYNLKNWGLCDILPNYWSELDRDYYLNTVLRNIVFEGDYYNIYHSKKKLKEVYKDSTVKKLLELQKLISRYGITGAEQKYSYGKQTFKKHLNMLQDAGVNPVLGYGHDSCKKCNRE</sequence>
<keyword evidence="3" id="KW-1185">Reference proteome</keyword>
<dbReference type="AlphaFoldDB" id="A0A1M6SZW7"/>
<dbReference type="Proteomes" id="UP000242497">
    <property type="component" value="Unassembled WGS sequence"/>
</dbReference>
<gene>
    <name evidence="2" type="ORF">SAMN02744037_02471</name>
</gene>
<proteinExistence type="predicted"/>
<reference evidence="3" key="1">
    <citation type="submission" date="2016-11" db="EMBL/GenBank/DDBJ databases">
        <authorList>
            <person name="Varghese N."/>
            <person name="Submissions S."/>
        </authorList>
    </citation>
    <scope>NUCLEOTIDE SEQUENCE [LARGE SCALE GENOMIC DNA]</scope>
    <source>
        <strain evidence="3">DSM 15518</strain>
    </source>
</reference>
<dbReference type="InterPro" id="IPR022686">
    <property type="entry name" value="G2P_N"/>
</dbReference>
<accession>A0A1M6SZW7</accession>